<dbReference type="Proteomes" id="UP000257109">
    <property type="component" value="Unassembled WGS sequence"/>
</dbReference>
<feature type="signal peptide" evidence="1">
    <location>
        <begin position="1"/>
        <end position="20"/>
    </location>
</feature>
<keyword evidence="4" id="KW-1185">Reference proteome</keyword>
<dbReference type="PANTHER" id="PTHR35046">
    <property type="entry name" value="ZINC KNUCKLE (CCHC-TYPE) FAMILY PROTEIN"/>
    <property type="match status" value="1"/>
</dbReference>
<reference evidence="3" key="1">
    <citation type="submission" date="2018-05" db="EMBL/GenBank/DDBJ databases">
        <title>Draft genome of Mucuna pruriens seed.</title>
        <authorList>
            <person name="Nnadi N.E."/>
            <person name="Vos R."/>
            <person name="Hasami M.H."/>
            <person name="Devisetty U.K."/>
            <person name="Aguiy J.C."/>
        </authorList>
    </citation>
    <scope>NUCLEOTIDE SEQUENCE [LARGE SCALE GENOMIC DNA]</scope>
    <source>
        <strain evidence="3">JCA_2017</strain>
    </source>
</reference>
<accession>A0A371I263</accession>
<dbReference type="EMBL" id="QJKJ01001117">
    <property type="protein sequence ID" value="RDY09136.1"/>
    <property type="molecule type" value="Genomic_DNA"/>
</dbReference>
<dbReference type="Gene3D" id="3.30.70.270">
    <property type="match status" value="1"/>
</dbReference>
<feature type="domain" description="Reverse transcriptase" evidence="2">
    <location>
        <begin position="16"/>
        <end position="96"/>
    </location>
</feature>
<feature type="non-terminal residue" evidence="3">
    <location>
        <position position="1"/>
    </location>
</feature>
<evidence type="ECO:0000259" key="2">
    <source>
        <dbReference type="Pfam" id="PF00078"/>
    </source>
</evidence>
<evidence type="ECO:0000256" key="1">
    <source>
        <dbReference type="SAM" id="SignalP"/>
    </source>
</evidence>
<comment type="caution">
    <text evidence="3">The sequence shown here is derived from an EMBL/GenBank/DDBJ whole genome shotgun (WGS) entry which is preliminary data.</text>
</comment>
<dbReference type="GO" id="GO:0003676">
    <property type="term" value="F:nucleic acid binding"/>
    <property type="evidence" value="ECO:0007669"/>
    <property type="project" value="InterPro"/>
</dbReference>
<dbReference type="PANTHER" id="PTHR35046:SF9">
    <property type="entry name" value="RNA-DIRECTED DNA POLYMERASE"/>
    <property type="match status" value="1"/>
</dbReference>
<feature type="chain" id="PRO_5016720781" evidence="1">
    <location>
        <begin position="21"/>
        <end position="255"/>
    </location>
</feature>
<organism evidence="3 4">
    <name type="scientific">Mucuna pruriens</name>
    <name type="common">Velvet bean</name>
    <name type="synonym">Dolichos pruriens</name>
    <dbReference type="NCBI Taxonomy" id="157652"/>
    <lineage>
        <taxon>Eukaryota</taxon>
        <taxon>Viridiplantae</taxon>
        <taxon>Streptophyta</taxon>
        <taxon>Embryophyta</taxon>
        <taxon>Tracheophyta</taxon>
        <taxon>Spermatophyta</taxon>
        <taxon>Magnoliopsida</taxon>
        <taxon>eudicotyledons</taxon>
        <taxon>Gunneridae</taxon>
        <taxon>Pentapetalae</taxon>
        <taxon>rosids</taxon>
        <taxon>fabids</taxon>
        <taxon>Fabales</taxon>
        <taxon>Fabaceae</taxon>
        <taxon>Papilionoideae</taxon>
        <taxon>50 kb inversion clade</taxon>
        <taxon>NPAAA clade</taxon>
        <taxon>indigoferoid/millettioid clade</taxon>
        <taxon>Phaseoleae</taxon>
        <taxon>Mucuna</taxon>
    </lineage>
</organism>
<dbReference type="OrthoDB" id="1935586at2759"/>
<proteinExistence type="predicted"/>
<dbReference type="Pfam" id="PF00078">
    <property type="entry name" value="RVT_1"/>
    <property type="match status" value="1"/>
</dbReference>
<name>A0A371I263_MUCPR</name>
<evidence type="ECO:0000313" key="4">
    <source>
        <dbReference type="Proteomes" id="UP000257109"/>
    </source>
</evidence>
<keyword evidence="1" id="KW-0732">Signal</keyword>
<dbReference type="InterPro" id="IPR036397">
    <property type="entry name" value="RNaseH_sf"/>
</dbReference>
<evidence type="ECO:0000313" key="3">
    <source>
        <dbReference type="EMBL" id="RDY09136.1"/>
    </source>
</evidence>
<sequence>MIRLMNCLVLVRLLNDLKNGYNQICMKEGDEWKTTFKTKYGLYEWLVMSFSLTNAPSTFMRLMNHVFCSLIGKFEVVYFDDILIYSKTLDEHIFACFVVSSKGISVDRFIVRLHGLPRIIVSDRNVRFPGHFWRTLWNKLGTKLLVSTIAHPQTNGQAEVVNITLATLLLVYGINPLTPLDILTLPTNEHTILDGKQKVEFVKELHAKVRANIEKRNEQYSRQANKGHVKVTFEPGDWVWFICEKKGFLFKEIPS</sequence>
<dbReference type="CDD" id="cd01647">
    <property type="entry name" value="RT_LTR"/>
    <property type="match status" value="1"/>
</dbReference>
<dbReference type="Gene3D" id="3.30.420.10">
    <property type="entry name" value="Ribonuclease H-like superfamily/Ribonuclease H"/>
    <property type="match status" value="1"/>
</dbReference>
<dbReference type="AlphaFoldDB" id="A0A371I263"/>
<dbReference type="Gene3D" id="3.10.10.10">
    <property type="entry name" value="HIV Type 1 Reverse Transcriptase, subunit A, domain 1"/>
    <property type="match status" value="1"/>
</dbReference>
<dbReference type="InterPro" id="IPR043128">
    <property type="entry name" value="Rev_trsase/Diguanyl_cyclase"/>
</dbReference>
<gene>
    <name evidence="3" type="primary">pol</name>
    <name evidence="3" type="ORF">CR513_06532</name>
</gene>
<protein>
    <submittedName>
        <fullName evidence="3">Retrovirus-related Pol polyprotein from transposon 17.6</fullName>
    </submittedName>
</protein>
<dbReference type="InterPro" id="IPR043502">
    <property type="entry name" value="DNA/RNA_pol_sf"/>
</dbReference>
<dbReference type="InterPro" id="IPR012337">
    <property type="entry name" value="RNaseH-like_sf"/>
</dbReference>
<dbReference type="InterPro" id="IPR000477">
    <property type="entry name" value="RT_dom"/>
</dbReference>
<dbReference type="SUPFAM" id="SSF56672">
    <property type="entry name" value="DNA/RNA polymerases"/>
    <property type="match status" value="1"/>
</dbReference>
<dbReference type="SUPFAM" id="SSF53098">
    <property type="entry name" value="Ribonuclease H-like"/>
    <property type="match status" value="1"/>
</dbReference>